<feature type="region of interest" description="Disordered" evidence="1">
    <location>
        <begin position="147"/>
        <end position="223"/>
    </location>
</feature>
<dbReference type="PANTHER" id="PTHR12243">
    <property type="entry name" value="MADF DOMAIN TRANSCRIPTION FACTOR"/>
    <property type="match status" value="1"/>
</dbReference>
<accession>G3MKL9</accession>
<dbReference type="InterPro" id="IPR006578">
    <property type="entry name" value="MADF-dom"/>
</dbReference>
<feature type="compositionally biased region" description="Polar residues" evidence="1">
    <location>
        <begin position="169"/>
        <end position="192"/>
    </location>
</feature>
<proteinExistence type="evidence at transcript level"/>
<evidence type="ECO:0000313" key="3">
    <source>
        <dbReference type="EMBL" id="AEO34037.1"/>
    </source>
</evidence>
<feature type="domain" description="MADF" evidence="2">
    <location>
        <begin position="26"/>
        <end position="121"/>
    </location>
</feature>
<dbReference type="PROSITE" id="PS51029">
    <property type="entry name" value="MADF"/>
    <property type="match status" value="1"/>
</dbReference>
<dbReference type="SMART" id="SM00595">
    <property type="entry name" value="MADF"/>
    <property type="match status" value="1"/>
</dbReference>
<reference evidence="3" key="1">
    <citation type="journal article" date="2011" name="PLoS ONE">
        <title>A deep insight into the sialotranscriptome of the gulf coast tick, Amblyomma maculatum.</title>
        <authorList>
            <person name="Karim S."/>
            <person name="Singh P."/>
            <person name="Ribeiro J.M."/>
        </authorList>
    </citation>
    <scope>NUCLEOTIDE SEQUENCE</scope>
    <source>
        <tissue evidence="3">Salivary gland</tissue>
    </source>
</reference>
<feature type="compositionally biased region" description="Acidic residues" evidence="1">
    <location>
        <begin position="151"/>
        <end position="166"/>
    </location>
</feature>
<dbReference type="PANTHER" id="PTHR12243:SF67">
    <property type="entry name" value="COREPRESSOR OF PANGOLIN, ISOFORM A-RELATED"/>
    <property type="match status" value="1"/>
</dbReference>
<organism evidence="3">
    <name type="scientific">Amblyomma maculatum</name>
    <name type="common">Gulf Coast tick</name>
    <dbReference type="NCBI Taxonomy" id="34609"/>
    <lineage>
        <taxon>Eukaryota</taxon>
        <taxon>Metazoa</taxon>
        <taxon>Ecdysozoa</taxon>
        <taxon>Arthropoda</taxon>
        <taxon>Chelicerata</taxon>
        <taxon>Arachnida</taxon>
        <taxon>Acari</taxon>
        <taxon>Parasitiformes</taxon>
        <taxon>Ixodida</taxon>
        <taxon>Ixodoidea</taxon>
        <taxon>Ixodidae</taxon>
        <taxon>Amblyomminae</taxon>
        <taxon>Amblyomma</taxon>
    </lineage>
</organism>
<sequence length="260" mass="29391">MALPSSDVSGKKRTARATQRMEYNDRLIAAVQKRPVLWDHARSDHKDYRMKHTVWMEVRREVGKDPEGSTVQARWKGLRDTFVKKHKTWVAATAGNSSAQERREIRWPYFKMLMFLKDQVDVGGVTSNSQPIDGEQDSASSILLHICNDSEGSDGSDDEDEADEKDEAPTSSSPYGRVPSQATPSSATSNSLAPRKRGKEKVKSPPDDPDEEADKHSEESDSECALFGKIVARKMRACPKRLRTDLQIELFEVLKRYEHQ</sequence>
<dbReference type="AlphaFoldDB" id="G3MKL9"/>
<dbReference type="EMBL" id="JO842420">
    <property type="protein sequence ID" value="AEO34037.1"/>
    <property type="molecule type" value="mRNA"/>
</dbReference>
<name>G3MKL9_AMBMU</name>
<dbReference type="InterPro" id="IPR039353">
    <property type="entry name" value="TF_Adf1"/>
</dbReference>
<evidence type="ECO:0000256" key="1">
    <source>
        <dbReference type="SAM" id="MobiDB-lite"/>
    </source>
</evidence>
<evidence type="ECO:0000259" key="2">
    <source>
        <dbReference type="PROSITE" id="PS51029"/>
    </source>
</evidence>
<protein>
    <recommendedName>
        <fullName evidence="2">MADF domain-containing protein</fullName>
    </recommendedName>
</protein>
<dbReference type="Pfam" id="PF10545">
    <property type="entry name" value="MADF_DNA_bdg"/>
    <property type="match status" value="1"/>
</dbReference>